<gene>
    <name evidence="2" type="ORF">J0695_05845</name>
</gene>
<accession>A0A939F4K4</accession>
<dbReference type="AlphaFoldDB" id="A0A939F4K4"/>
<evidence type="ECO:0000256" key="1">
    <source>
        <dbReference type="SAM" id="SignalP"/>
    </source>
</evidence>
<dbReference type="RefSeq" id="WP_206960756.1">
    <property type="nucleotide sequence ID" value="NZ_BAAAJJ010000002.1"/>
</dbReference>
<sequence length="115" mass="11901">MLKKMRNGAIAAMGGTLIASSLLLAPSASAQDLAPQGVDVTCTTSKSADGGTGYAKCHGLGWGDHARVRVTCIGDRGQKWVLYGPWKGNDQTSGVRCEGAPNRAGVTSVGTQFDY</sequence>
<organism evidence="2 3">
    <name type="scientific">Streptomyces beijiangensis</name>
    <dbReference type="NCBI Taxonomy" id="163361"/>
    <lineage>
        <taxon>Bacteria</taxon>
        <taxon>Bacillati</taxon>
        <taxon>Actinomycetota</taxon>
        <taxon>Actinomycetes</taxon>
        <taxon>Kitasatosporales</taxon>
        <taxon>Streptomycetaceae</taxon>
        <taxon>Streptomyces</taxon>
    </lineage>
</organism>
<evidence type="ECO:0000313" key="3">
    <source>
        <dbReference type="Proteomes" id="UP000664167"/>
    </source>
</evidence>
<proteinExistence type="predicted"/>
<name>A0A939F4K4_9ACTN</name>
<dbReference type="EMBL" id="JAFLRJ010000044">
    <property type="protein sequence ID" value="MBO0511334.1"/>
    <property type="molecule type" value="Genomic_DNA"/>
</dbReference>
<keyword evidence="3" id="KW-1185">Reference proteome</keyword>
<reference evidence="2" key="1">
    <citation type="submission" date="2021-03" db="EMBL/GenBank/DDBJ databases">
        <title>Streptomyces poriferae sp. nov., a novel marine sponge-derived Actinobacteria species with anti-MRSA activity.</title>
        <authorList>
            <person name="Sandoval-Powers M."/>
            <person name="Kralova S."/>
            <person name="Nguyen G.-S."/>
            <person name="Fawwal D."/>
            <person name="Degnes K."/>
            <person name="Klinkenberg G."/>
            <person name="Sletta H."/>
            <person name="Wentzel A."/>
            <person name="Liles M.R."/>
        </authorList>
    </citation>
    <scope>NUCLEOTIDE SEQUENCE</scope>
    <source>
        <strain evidence="2">DSM 41794</strain>
    </source>
</reference>
<protein>
    <recommendedName>
        <fullName evidence="4">Secreted protein</fullName>
    </recommendedName>
</protein>
<feature type="chain" id="PRO_5038103279" description="Secreted protein" evidence="1">
    <location>
        <begin position="31"/>
        <end position="115"/>
    </location>
</feature>
<dbReference type="Proteomes" id="UP000664167">
    <property type="component" value="Unassembled WGS sequence"/>
</dbReference>
<keyword evidence="1" id="KW-0732">Signal</keyword>
<evidence type="ECO:0000313" key="2">
    <source>
        <dbReference type="EMBL" id="MBO0511334.1"/>
    </source>
</evidence>
<feature type="signal peptide" evidence="1">
    <location>
        <begin position="1"/>
        <end position="30"/>
    </location>
</feature>
<evidence type="ECO:0008006" key="4">
    <source>
        <dbReference type="Google" id="ProtNLM"/>
    </source>
</evidence>
<comment type="caution">
    <text evidence="2">The sequence shown here is derived from an EMBL/GenBank/DDBJ whole genome shotgun (WGS) entry which is preliminary data.</text>
</comment>